<sequence>VTVGASFGASRDLRFKHLETSLEFGFPQGNGDVFAFTEPVNSAFQHCIPQCTPAKSVGPRISVILWGRLERPGVLWKPER</sequence>
<name>A0A813JF83_POLGL</name>
<dbReference type="EMBL" id="CAJNNW010025698">
    <property type="protein sequence ID" value="CAE8678596.1"/>
    <property type="molecule type" value="Genomic_DNA"/>
</dbReference>
<dbReference type="AlphaFoldDB" id="A0A813JF83"/>
<dbReference type="InterPro" id="IPR037151">
    <property type="entry name" value="AlkB-like_sf"/>
</dbReference>
<dbReference type="Gene3D" id="2.60.120.590">
    <property type="entry name" value="Alpha-ketoglutarate-dependent dioxygenase AlkB-like"/>
    <property type="match status" value="1"/>
</dbReference>
<feature type="non-terminal residue" evidence="1">
    <location>
        <position position="1"/>
    </location>
</feature>
<dbReference type="PANTHER" id="PTHR42256">
    <property type="entry name" value="OXOGLUTARATE/IRON-DEPENDENT DIOXYGENASE"/>
    <property type="match status" value="1"/>
</dbReference>
<dbReference type="PANTHER" id="PTHR42256:SF1">
    <property type="entry name" value="FE2OG DIOXYGENASE DOMAIN-CONTAINING PROTEIN"/>
    <property type="match status" value="1"/>
</dbReference>
<gene>
    <name evidence="1" type="ORF">PGLA2088_LOCUS20906</name>
</gene>
<proteinExistence type="predicted"/>
<evidence type="ECO:0008006" key="3">
    <source>
        <dbReference type="Google" id="ProtNLM"/>
    </source>
</evidence>
<evidence type="ECO:0000313" key="1">
    <source>
        <dbReference type="EMBL" id="CAE8678596.1"/>
    </source>
</evidence>
<comment type="caution">
    <text evidence="1">The sequence shown here is derived from an EMBL/GenBank/DDBJ whole genome shotgun (WGS) entry which is preliminary data.</text>
</comment>
<accession>A0A813JF83</accession>
<organism evidence="1 2">
    <name type="scientific">Polarella glacialis</name>
    <name type="common">Dinoflagellate</name>
    <dbReference type="NCBI Taxonomy" id="89957"/>
    <lineage>
        <taxon>Eukaryota</taxon>
        <taxon>Sar</taxon>
        <taxon>Alveolata</taxon>
        <taxon>Dinophyceae</taxon>
        <taxon>Suessiales</taxon>
        <taxon>Suessiaceae</taxon>
        <taxon>Polarella</taxon>
    </lineage>
</organism>
<reference evidence="1" key="1">
    <citation type="submission" date="2021-02" db="EMBL/GenBank/DDBJ databases">
        <authorList>
            <person name="Dougan E. K."/>
            <person name="Rhodes N."/>
            <person name="Thang M."/>
            <person name="Chan C."/>
        </authorList>
    </citation>
    <scope>NUCLEOTIDE SEQUENCE</scope>
</reference>
<dbReference type="SUPFAM" id="SSF51197">
    <property type="entry name" value="Clavaminate synthase-like"/>
    <property type="match status" value="1"/>
</dbReference>
<evidence type="ECO:0000313" key="2">
    <source>
        <dbReference type="Proteomes" id="UP000626109"/>
    </source>
</evidence>
<dbReference type="Proteomes" id="UP000626109">
    <property type="component" value="Unassembled WGS sequence"/>
</dbReference>
<protein>
    <recommendedName>
        <fullName evidence="3">Alpha-ketoglutarate-dependent dioxygenase AlkB-like domain-containing protein</fullName>
    </recommendedName>
</protein>